<dbReference type="EMBL" id="WBVP01000001">
    <property type="protein sequence ID" value="KAB2826386.1"/>
    <property type="molecule type" value="Genomic_DNA"/>
</dbReference>
<proteinExistence type="predicted"/>
<evidence type="ECO:0000313" key="2">
    <source>
        <dbReference type="Proteomes" id="UP000434870"/>
    </source>
</evidence>
<dbReference type="AlphaFoldDB" id="A0A6N6RX74"/>
<gene>
    <name evidence="1" type="ORF">F8B77_00560</name>
</gene>
<accession>A0A6N6RX74</accession>
<protein>
    <submittedName>
        <fullName evidence="1">Uncharacterized protein</fullName>
    </submittedName>
</protein>
<comment type="caution">
    <text evidence="1">The sequence shown here is derived from an EMBL/GenBank/DDBJ whole genome shotgun (WGS) entry which is preliminary data.</text>
</comment>
<dbReference type="RefSeq" id="WP_151652787.1">
    <property type="nucleotide sequence ID" value="NZ_WBVP01000001.1"/>
</dbReference>
<name>A0A6N6RX74_9GAMM</name>
<organism evidence="1 2">
    <name type="scientific">Aliivibrio finisterrensis</name>
    <dbReference type="NCBI Taxonomy" id="511998"/>
    <lineage>
        <taxon>Bacteria</taxon>
        <taxon>Pseudomonadati</taxon>
        <taxon>Pseudomonadota</taxon>
        <taxon>Gammaproteobacteria</taxon>
        <taxon>Vibrionales</taxon>
        <taxon>Vibrionaceae</taxon>
        <taxon>Aliivibrio</taxon>
    </lineage>
</organism>
<dbReference type="Proteomes" id="UP000434870">
    <property type="component" value="Unassembled WGS sequence"/>
</dbReference>
<evidence type="ECO:0000313" key="1">
    <source>
        <dbReference type="EMBL" id="KAB2826386.1"/>
    </source>
</evidence>
<sequence length="73" mass="8733">MKFEDTFIARSTDSFIDVIDSFAFDLNNKNIHCSFYMIENEYWFLKLIRKAFERGINKITFTNGIKYTVEDCL</sequence>
<reference evidence="1 2" key="1">
    <citation type="submission" date="2019-09" db="EMBL/GenBank/DDBJ databases">
        <title>Genome of Aliivibrio finisterrensis LMG 23869 (type strain).</title>
        <authorList>
            <person name="Bowman J.P."/>
        </authorList>
    </citation>
    <scope>NUCLEOTIDE SEQUENCE [LARGE SCALE GENOMIC DNA]</scope>
    <source>
        <strain evidence="1 2">LMG 23869</strain>
    </source>
</reference>